<evidence type="ECO:0000256" key="1">
    <source>
        <dbReference type="SAM" id="MobiDB-lite"/>
    </source>
</evidence>
<evidence type="ECO:0000313" key="2">
    <source>
        <dbReference type="EMBL" id="MFD1889352.1"/>
    </source>
</evidence>
<proteinExistence type="predicted"/>
<reference evidence="3" key="1">
    <citation type="journal article" date="2019" name="Int. J. Syst. Evol. Microbiol.">
        <title>The Global Catalogue of Microorganisms (GCM) 10K type strain sequencing project: providing services to taxonomists for standard genome sequencing and annotation.</title>
        <authorList>
            <consortium name="The Broad Institute Genomics Platform"/>
            <consortium name="The Broad Institute Genome Sequencing Center for Infectious Disease"/>
            <person name="Wu L."/>
            <person name="Ma J."/>
        </authorList>
    </citation>
    <scope>NUCLEOTIDE SEQUENCE [LARGE SCALE GENOMIC DNA]</scope>
    <source>
        <strain evidence="3">CAIM 431</strain>
    </source>
</reference>
<dbReference type="RefSeq" id="WP_343872371.1">
    <property type="nucleotide sequence ID" value="NZ_BAAAIX010000007.1"/>
</dbReference>
<comment type="caution">
    <text evidence="2">The sequence shown here is derived from an EMBL/GenBank/DDBJ whole genome shotgun (WGS) entry which is preliminary data.</text>
</comment>
<evidence type="ECO:0000313" key="3">
    <source>
        <dbReference type="Proteomes" id="UP001597326"/>
    </source>
</evidence>
<dbReference type="SUPFAM" id="SSF53335">
    <property type="entry name" value="S-adenosyl-L-methionine-dependent methyltransferases"/>
    <property type="match status" value="1"/>
</dbReference>
<keyword evidence="3" id="KW-1185">Reference proteome</keyword>
<name>A0ABW4RT50_9ACTN</name>
<gene>
    <name evidence="2" type="ORF">ACFSCS_04010</name>
</gene>
<dbReference type="Proteomes" id="UP001597326">
    <property type="component" value="Unassembled WGS sequence"/>
</dbReference>
<accession>A0ABW4RT50</accession>
<dbReference type="NCBIfam" id="NF037959">
    <property type="entry name" value="MFS_SpdSyn"/>
    <property type="match status" value="1"/>
</dbReference>
<dbReference type="EMBL" id="JBHUFZ010000008">
    <property type="protein sequence ID" value="MFD1889352.1"/>
    <property type="molecule type" value="Genomic_DNA"/>
</dbReference>
<dbReference type="InterPro" id="IPR029063">
    <property type="entry name" value="SAM-dependent_MTases_sf"/>
</dbReference>
<feature type="region of interest" description="Disordered" evidence="1">
    <location>
        <begin position="247"/>
        <end position="267"/>
    </location>
</feature>
<organism evidence="2 3">
    <name type="scientific">Luteococcus peritonei</name>
    <dbReference type="NCBI Taxonomy" id="88874"/>
    <lineage>
        <taxon>Bacteria</taxon>
        <taxon>Bacillati</taxon>
        <taxon>Actinomycetota</taxon>
        <taxon>Actinomycetes</taxon>
        <taxon>Propionibacteriales</taxon>
        <taxon>Propionibacteriaceae</taxon>
        <taxon>Luteococcus</taxon>
    </lineage>
</organism>
<dbReference type="Gene3D" id="3.40.50.150">
    <property type="entry name" value="Vaccinia Virus protein VP39"/>
    <property type="match status" value="1"/>
</dbReference>
<protein>
    <submittedName>
        <fullName evidence="2">Spermidine synthase</fullName>
    </submittedName>
</protein>
<sequence>MTERVLPDPSTPGAWVVRVGGADQSWVDPADPTRLEFDYMQRLADQIDRHAPAGQRLRVVHVGGAAMTLARYVAHTRPTSPQIVLEPDEALTAEVREKIPLPRTSGIKVRPVGGLEGVTAMREDFADIVVVDAFDGARVPGELASVDFLAQVRRVLHSDGLLLFNVTDTHPFGWTRRLLAGVGSYFGHAMLAAESATLKGRRFGNVVIAASPVALPVAELERAASGAVFPYRLVHGEHLARLVGGAQPFHGTGERSPGPPAGRTFFE</sequence>